<dbReference type="AlphaFoldDB" id="A0A0E9P9Y5"/>
<proteinExistence type="predicted"/>
<protein>
    <submittedName>
        <fullName evidence="1">Uncharacterized protein</fullName>
    </submittedName>
</protein>
<dbReference type="EMBL" id="GBXM01107904">
    <property type="protein sequence ID" value="JAH00673.1"/>
    <property type="molecule type" value="Transcribed_RNA"/>
</dbReference>
<evidence type="ECO:0000313" key="1">
    <source>
        <dbReference type="EMBL" id="JAH00673.1"/>
    </source>
</evidence>
<reference evidence="1" key="1">
    <citation type="submission" date="2014-11" db="EMBL/GenBank/DDBJ databases">
        <authorList>
            <person name="Amaro Gonzalez C."/>
        </authorList>
    </citation>
    <scope>NUCLEOTIDE SEQUENCE</scope>
</reference>
<sequence length="46" mass="5441">MKAISQIKCHVIYLTLNCMQRVCDKVINMTTFIYKTLICPKHYYVA</sequence>
<name>A0A0E9P9Y5_ANGAN</name>
<accession>A0A0E9P9Y5</accession>
<reference evidence="1" key="2">
    <citation type="journal article" date="2015" name="Fish Shellfish Immunol.">
        <title>Early steps in the European eel (Anguilla anguilla)-Vibrio vulnificus interaction in the gills: Role of the RtxA13 toxin.</title>
        <authorList>
            <person name="Callol A."/>
            <person name="Pajuelo D."/>
            <person name="Ebbesson L."/>
            <person name="Teles M."/>
            <person name="MacKenzie S."/>
            <person name="Amaro C."/>
        </authorList>
    </citation>
    <scope>NUCLEOTIDE SEQUENCE</scope>
</reference>
<organism evidence="1">
    <name type="scientific">Anguilla anguilla</name>
    <name type="common">European freshwater eel</name>
    <name type="synonym">Muraena anguilla</name>
    <dbReference type="NCBI Taxonomy" id="7936"/>
    <lineage>
        <taxon>Eukaryota</taxon>
        <taxon>Metazoa</taxon>
        <taxon>Chordata</taxon>
        <taxon>Craniata</taxon>
        <taxon>Vertebrata</taxon>
        <taxon>Euteleostomi</taxon>
        <taxon>Actinopterygii</taxon>
        <taxon>Neopterygii</taxon>
        <taxon>Teleostei</taxon>
        <taxon>Anguilliformes</taxon>
        <taxon>Anguillidae</taxon>
        <taxon>Anguilla</taxon>
    </lineage>
</organism>